<name>A0AAW5K1C6_BIFAD</name>
<dbReference type="RefSeq" id="WP_256134618.1">
    <property type="nucleotide sequence ID" value="NZ_JANFYM010000011.1"/>
</dbReference>
<dbReference type="Proteomes" id="UP001206013">
    <property type="component" value="Unassembled WGS sequence"/>
</dbReference>
<organism evidence="1 2">
    <name type="scientific">Bifidobacterium adolescentis</name>
    <dbReference type="NCBI Taxonomy" id="1680"/>
    <lineage>
        <taxon>Bacteria</taxon>
        <taxon>Bacillati</taxon>
        <taxon>Actinomycetota</taxon>
        <taxon>Actinomycetes</taxon>
        <taxon>Bifidobacteriales</taxon>
        <taxon>Bifidobacteriaceae</taxon>
        <taxon>Bifidobacterium</taxon>
    </lineage>
</organism>
<dbReference type="AlphaFoldDB" id="A0AAW5K1C6"/>
<accession>A0AAW5K1C6</accession>
<gene>
    <name evidence="1" type="ORF">NE692_09075</name>
</gene>
<protein>
    <submittedName>
        <fullName evidence="1">Uncharacterized protein</fullName>
    </submittedName>
</protein>
<evidence type="ECO:0000313" key="2">
    <source>
        <dbReference type="Proteomes" id="UP001206013"/>
    </source>
</evidence>
<proteinExistence type="predicted"/>
<evidence type="ECO:0000313" key="1">
    <source>
        <dbReference type="EMBL" id="MCQ4793601.1"/>
    </source>
</evidence>
<sequence>MLNLKELIDVGCAQTMVDSDGQIYPCSKPIVAIRHWPDYGEGDSYSGVCQQHSQQAGIELIPLKNVPNPLLLPFYLTYEDIDDSSPSTQPQVGDYGVAVRENAHGQEEIPFHIEQEEHTGLPVAVLNTQLYAKPEDDIEDGQYVSLFQLYIDGFELSRTGRK</sequence>
<comment type="caution">
    <text evidence="1">The sequence shown here is derived from an EMBL/GenBank/DDBJ whole genome shotgun (WGS) entry which is preliminary data.</text>
</comment>
<reference evidence="1" key="1">
    <citation type="submission" date="2022-06" db="EMBL/GenBank/DDBJ databases">
        <title>Isolation of gut microbiota from human fecal samples.</title>
        <authorList>
            <person name="Pamer E.G."/>
            <person name="Barat B."/>
            <person name="Waligurski E."/>
            <person name="Medina S."/>
            <person name="Paddock L."/>
            <person name="Mostad J."/>
        </authorList>
    </citation>
    <scope>NUCLEOTIDE SEQUENCE</scope>
    <source>
        <strain evidence="1">SL.1.01</strain>
    </source>
</reference>
<dbReference type="EMBL" id="JANFYM010000011">
    <property type="protein sequence ID" value="MCQ4793601.1"/>
    <property type="molecule type" value="Genomic_DNA"/>
</dbReference>